<evidence type="ECO:0008006" key="5">
    <source>
        <dbReference type="Google" id="ProtNLM"/>
    </source>
</evidence>
<dbReference type="InterPro" id="IPR050767">
    <property type="entry name" value="Sel1_AlgK"/>
</dbReference>
<comment type="similarity">
    <text evidence="1">Belongs to the sel-1 family.</text>
</comment>
<evidence type="ECO:0000256" key="1">
    <source>
        <dbReference type="ARBA" id="ARBA00038101"/>
    </source>
</evidence>
<accession>A0AAD5XC53</accession>
<protein>
    <recommendedName>
        <fullName evidence="5">HCP-like protein</fullName>
    </recommendedName>
</protein>
<keyword evidence="4" id="KW-1185">Reference proteome</keyword>
<gene>
    <name evidence="3" type="ORF">HK100_012912</name>
</gene>
<dbReference type="InterPro" id="IPR006597">
    <property type="entry name" value="Sel1-like"/>
</dbReference>
<evidence type="ECO:0000313" key="4">
    <source>
        <dbReference type="Proteomes" id="UP001211907"/>
    </source>
</evidence>
<name>A0AAD5XC53_9FUNG</name>
<dbReference type="PANTHER" id="PTHR11102">
    <property type="entry name" value="SEL-1-LIKE PROTEIN"/>
    <property type="match status" value="1"/>
</dbReference>
<comment type="caution">
    <text evidence="3">The sequence shown here is derived from an EMBL/GenBank/DDBJ whole genome shotgun (WGS) entry which is preliminary data.</text>
</comment>
<evidence type="ECO:0000256" key="2">
    <source>
        <dbReference type="SAM" id="MobiDB-lite"/>
    </source>
</evidence>
<dbReference type="Proteomes" id="UP001211907">
    <property type="component" value="Unassembled WGS sequence"/>
</dbReference>
<reference evidence="3" key="1">
    <citation type="submission" date="2020-05" db="EMBL/GenBank/DDBJ databases">
        <title>Phylogenomic resolution of chytrid fungi.</title>
        <authorList>
            <person name="Stajich J.E."/>
            <person name="Amses K."/>
            <person name="Simmons R."/>
            <person name="Seto K."/>
            <person name="Myers J."/>
            <person name="Bonds A."/>
            <person name="Quandt C.A."/>
            <person name="Barry K."/>
            <person name="Liu P."/>
            <person name="Grigoriev I."/>
            <person name="Longcore J.E."/>
            <person name="James T.Y."/>
        </authorList>
    </citation>
    <scope>NUCLEOTIDE SEQUENCE</scope>
    <source>
        <strain evidence="3">JEL0513</strain>
    </source>
</reference>
<organism evidence="3 4">
    <name type="scientific">Physocladia obscura</name>
    <dbReference type="NCBI Taxonomy" id="109957"/>
    <lineage>
        <taxon>Eukaryota</taxon>
        <taxon>Fungi</taxon>
        <taxon>Fungi incertae sedis</taxon>
        <taxon>Chytridiomycota</taxon>
        <taxon>Chytridiomycota incertae sedis</taxon>
        <taxon>Chytridiomycetes</taxon>
        <taxon>Chytridiales</taxon>
        <taxon>Chytriomycetaceae</taxon>
        <taxon>Physocladia</taxon>
    </lineage>
</organism>
<dbReference type="Gene3D" id="1.25.40.10">
    <property type="entry name" value="Tetratricopeptide repeat domain"/>
    <property type="match status" value="4"/>
</dbReference>
<dbReference type="EMBL" id="JADGJH010000987">
    <property type="protein sequence ID" value="KAJ3120165.1"/>
    <property type="molecule type" value="Genomic_DNA"/>
</dbReference>
<dbReference type="AlphaFoldDB" id="A0AAD5XC53"/>
<sequence length="733" mass="80073">MEEPTFARQPLPQKSFSTTSSSSLNNTLLHLPNSAENFTKPILPQTTAGTLLHIPSLKKQQQNVPCVVKSPVKVGQVARILLDLCEAAVRIGEKLKDSGKLAKQLRSIHVNCDAEKTVYIKYKSWVNMPSFNDCYQESFISRKDDIKKHTATTVTTAQTTTQNSPPSNYHRLSLIQSSLYSMYMSAFALAQLLSTPSTAAPLSFMPVCFKRAKVWEALGEVEKSWQTLLMHLTLEIVKESNETVDTVTKNLHKLALATGAPDWEDLTLDDGRLLFAQGEKYVLGLGVAKNYELAFKSYMASAQCDNGDAMNMLGVMYETGMGREIDVGSAVKWFSQAAAKDCSEALNNLGRIHEQGKSGGGSGASDPSLASSFYLRAAELGNPDAMTSLGYLLELGHGKQRDPELAVQWYRLASAAGLARGMNCLAGCYYRGIGVAKDYGEACLWYRKAAELGNAHAQNNLGICYEEGKGIIKDLAMAKKWYKTASDAAKHPSATNNLGFMHLIEKNFAEALKLFHLAWALGSADAAYNIGILYETGCEDSEGILVEQNIDLAMRWYRDAADKDSTKAQIKIATLLTTLPNPRLHDAEIAKMYLTRACETGSAEAWNIKGQLQLLGIFGSVPAGEGMDVGLLVDEVGAYESFSFGAMQGHAESLYNLGICYEQGIGVEKDWEKGFMIFEEVGAARLGSTEAKQRVSLRERVKLGSKSGGVGRSLRELAQSRSQSQGHSQLFAQ</sequence>
<feature type="region of interest" description="Disordered" evidence="2">
    <location>
        <begin position="1"/>
        <end position="22"/>
    </location>
</feature>
<feature type="compositionally biased region" description="Polar residues" evidence="2">
    <location>
        <begin position="719"/>
        <end position="733"/>
    </location>
</feature>
<dbReference type="Pfam" id="PF08238">
    <property type="entry name" value="Sel1"/>
    <property type="match status" value="9"/>
</dbReference>
<dbReference type="SMART" id="SM00671">
    <property type="entry name" value="SEL1"/>
    <property type="match status" value="9"/>
</dbReference>
<feature type="region of interest" description="Disordered" evidence="2">
    <location>
        <begin position="703"/>
        <end position="733"/>
    </location>
</feature>
<dbReference type="SUPFAM" id="SSF81901">
    <property type="entry name" value="HCP-like"/>
    <property type="match status" value="3"/>
</dbReference>
<proteinExistence type="inferred from homology"/>
<evidence type="ECO:0000313" key="3">
    <source>
        <dbReference type="EMBL" id="KAJ3120165.1"/>
    </source>
</evidence>
<dbReference type="InterPro" id="IPR011990">
    <property type="entry name" value="TPR-like_helical_dom_sf"/>
</dbReference>
<dbReference type="PANTHER" id="PTHR11102:SF160">
    <property type="entry name" value="ERAD-ASSOCIATED E3 UBIQUITIN-PROTEIN LIGASE COMPONENT HRD3"/>
    <property type="match status" value="1"/>
</dbReference>